<dbReference type="InterPro" id="IPR024071">
    <property type="entry name" value="S-Me-THD_C_sf"/>
</dbReference>
<dbReference type="Pfam" id="PF06032">
    <property type="entry name" value="S-Me-THD_N"/>
    <property type="match status" value="1"/>
</dbReference>
<evidence type="ECO:0000259" key="2">
    <source>
        <dbReference type="Pfam" id="PF20906"/>
    </source>
</evidence>
<evidence type="ECO:0000259" key="1">
    <source>
        <dbReference type="Pfam" id="PF06032"/>
    </source>
</evidence>
<dbReference type="Proteomes" id="UP000477849">
    <property type="component" value="Unassembled WGS sequence"/>
</dbReference>
<dbReference type="Pfam" id="PF20906">
    <property type="entry name" value="S-Me-THD_C"/>
    <property type="match status" value="1"/>
</dbReference>
<reference evidence="3 4" key="1">
    <citation type="submission" date="2020-02" db="EMBL/GenBank/DDBJ databases">
        <title>Genome sequence of the type strain CCBAU10050 of Rhizobium daejeonense.</title>
        <authorList>
            <person name="Gao J."/>
            <person name="Sun J."/>
        </authorList>
    </citation>
    <scope>NUCLEOTIDE SEQUENCE [LARGE SCALE GENOMIC DNA]</scope>
    <source>
        <strain evidence="3 4">CCBAU10050</strain>
    </source>
</reference>
<dbReference type="EMBL" id="JAAKZH010000007">
    <property type="protein sequence ID" value="NGO65910.1"/>
    <property type="molecule type" value="Genomic_DNA"/>
</dbReference>
<comment type="caution">
    <text evidence="3">The sequence shown here is derived from an EMBL/GenBank/DDBJ whole genome shotgun (WGS) entry which is preliminary data.</text>
</comment>
<evidence type="ECO:0000313" key="3">
    <source>
        <dbReference type="EMBL" id="NGO65910.1"/>
    </source>
</evidence>
<accession>A0A6M1S9T5</accession>
<dbReference type="RefSeq" id="WP_163897811.1">
    <property type="nucleotide sequence ID" value="NZ_CP048425.1"/>
</dbReference>
<organism evidence="3 4">
    <name type="scientific">Rhizobium daejeonense</name>
    <dbReference type="NCBI Taxonomy" id="240521"/>
    <lineage>
        <taxon>Bacteria</taxon>
        <taxon>Pseudomonadati</taxon>
        <taxon>Pseudomonadota</taxon>
        <taxon>Alphaproteobacteria</taxon>
        <taxon>Hyphomicrobiales</taxon>
        <taxon>Rhizobiaceae</taxon>
        <taxon>Rhizobium/Agrobacterium group</taxon>
        <taxon>Rhizobium</taxon>
    </lineage>
</organism>
<sequence length="360" mass="38340">MRELEFDELEALAIGAGVLGTGGGNHPHLELMCAQADYLRGRRVTLLDPRELADDARVAVVCIMGAPLVTKERLPEPVAICKAVRLMEEHCGKAFDAIMSIEIGGENAFFALLVGMELGLPVVDADTMGRAFPEAQMASFAIRGLPVTPFAIADIRDNAVLIPVAENATRVERIGRKTVVELGSIAGTCAAPRTGREVKDHAILNSIGRALNIGNAVLDARKAGANPVASILEAENGALLFTGKVQDVSRRTTDGFVRGCAVLSGTGAFEGQRLEIDFQNEFSVARLDSVRIACVPDLITVLDEETAEAIGTEVLRYGQRVAVIALPADPIMTSPEGLALTGPRAFGFDFDYQPFAEKTV</sequence>
<dbReference type="InterPro" id="IPR048350">
    <property type="entry name" value="S-Me-THD-like_C"/>
</dbReference>
<protein>
    <submittedName>
        <fullName evidence="3">DUF917 domain-containing protein</fullName>
    </submittedName>
</protein>
<gene>
    <name evidence="3" type="ORF">G6N76_19740</name>
</gene>
<dbReference type="AlphaFoldDB" id="A0A6M1S9T5"/>
<feature type="domain" description="S-Me-THD-like C-terminal" evidence="2">
    <location>
        <begin position="168"/>
        <end position="354"/>
    </location>
</feature>
<evidence type="ECO:0000313" key="4">
    <source>
        <dbReference type="Proteomes" id="UP000477849"/>
    </source>
</evidence>
<dbReference type="Gene3D" id="2.40.390.10">
    <property type="entry name" value="CV3147-like"/>
    <property type="match status" value="1"/>
</dbReference>
<keyword evidence="4" id="KW-1185">Reference proteome</keyword>
<feature type="domain" description="S-Me-THD N-terminal" evidence="1">
    <location>
        <begin position="8"/>
        <end position="162"/>
    </location>
</feature>
<dbReference type="Gene3D" id="3.40.1610.10">
    <property type="entry name" value="CV3147-like domain"/>
    <property type="match status" value="1"/>
</dbReference>
<dbReference type="InterPro" id="IPR027479">
    <property type="entry name" value="S-Me-THD_N_sf"/>
</dbReference>
<dbReference type="InterPro" id="IPR010318">
    <property type="entry name" value="S-Me-THD_N"/>
</dbReference>
<name>A0A6M1S9T5_9HYPH</name>
<proteinExistence type="predicted"/>
<dbReference type="SUPFAM" id="SSF160991">
    <property type="entry name" value="CV3147-like"/>
    <property type="match status" value="1"/>
</dbReference>